<feature type="signal peptide" evidence="1">
    <location>
        <begin position="1"/>
        <end position="22"/>
    </location>
</feature>
<accession>A0A4Y2GZ87</accession>
<dbReference type="AlphaFoldDB" id="A0A4Y2GZ87"/>
<dbReference type="GO" id="GO:0004523">
    <property type="term" value="F:RNA-DNA hybrid ribonuclease activity"/>
    <property type="evidence" value="ECO:0007669"/>
    <property type="project" value="InterPro"/>
</dbReference>
<dbReference type="InterPro" id="IPR012337">
    <property type="entry name" value="RNaseH-like_sf"/>
</dbReference>
<dbReference type="PROSITE" id="PS50879">
    <property type="entry name" value="RNASE_H_1"/>
    <property type="match status" value="1"/>
</dbReference>
<feature type="domain" description="RNase H type-1" evidence="2">
    <location>
        <begin position="1"/>
        <end position="93"/>
    </location>
</feature>
<keyword evidence="4" id="KW-1185">Reference proteome</keyword>
<protein>
    <recommendedName>
        <fullName evidence="2">RNase H type-1 domain-containing protein</fullName>
    </recommendedName>
</protein>
<evidence type="ECO:0000313" key="4">
    <source>
        <dbReference type="Proteomes" id="UP000499080"/>
    </source>
</evidence>
<dbReference type="EMBL" id="BGPR01001623">
    <property type="protein sequence ID" value="GBM58135.1"/>
    <property type="molecule type" value="Genomic_DNA"/>
</dbReference>
<dbReference type="GO" id="GO:0003676">
    <property type="term" value="F:nucleic acid binding"/>
    <property type="evidence" value="ECO:0007669"/>
    <property type="project" value="InterPro"/>
</dbReference>
<dbReference type="InterPro" id="IPR036397">
    <property type="entry name" value="RNaseH_sf"/>
</dbReference>
<dbReference type="InterPro" id="IPR002156">
    <property type="entry name" value="RNaseH_domain"/>
</dbReference>
<dbReference type="OrthoDB" id="2752996at2759"/>
<name>A0A4Y2GZ87_ARAVE</name>
<dbReference type="Pfam" id="PF00075">
    <property type="entry name" value="RNase_H"/>
    <property type="match status" value="1"/>
</dbReference>
<evidence type="ECO:0000256" key="1">
    <source>
        <dbReference type="SAM" id="SignalP"/>
    </source>
</evidence>
<evidence type="ECO:0000313" key="3">
    <source>
        <dbReference type="EMBL" id="GBM58135.1"/>
    </source>
</evidence>
<proteinExistence type="predicted"/>
<sequence>MTRALPTIATSLMSFSLAVIYATHLPNHNTSKMHVDNRASIMTSSNSKSTNETARKFFKFLLTNPKITVSWVKVHAGNIGNERADKLAKDATQHGQPYLLIKLPKPHIKGLLRKRMLEE</sequence>
<reference evidence="3 4" key="1">
    <citation type="journal article" date="2019" name="Sci. Rep.">
        <title>Orb-weaving spider Araneus ventricosus genome elucidates the spidroin gene catalogue.</title>
        <authorList>
            <person name="Kono N."/>
            <person name="Nakamura H."/>
            <person name="Ohtoshi R."/>
            <person name="Moran D.A.P."/>
            <person name="Shinohara A."/>
            <person name="Yoshida Y."/>
            <person name="Fujiwara M."/>
            <person name="Mori M."/>
            <person name="Tomita M."/>
            <person name="Arakawa K."/>
        </authorList>
    </citation>
    <scope>NUCLEOTIDE SEQUENCE [LARGE SCALE GENOMIC DNA]</scope>
</reference>
<comment type="caution">
    <text evidence="3">The sequence shown here is derived from an EMBL/GenBank/DDBJ whole genome shotgun (WGS) entry which is preliminary data.</text>
</comment>
<keyword evidence="1" id="KW-0732">Signal</keyword>
<gene>
    <name evidence="3" type="ORF">AVEN_125021_1</name>
</gene>
<dbReference type="SUPFAM" id="SSF53098">
    <property type="entry name" value="Ribonuclease H-like"/>
    <property type="match status" value="1"/>
</dbReference>
<organism evidence="3 4">
    <name type="scientific">Araneus ventricosus</name>
    <name type="common">Orbweaver spider</name>
    <name type="synonym">Epeira ventricosa</name>
    <dbReference type="NCBI Taxonomy" id="182803"/>
    <lineage>
        <taxon>Eukaryota</taxon>
        <taxon>Metazoa</taxon>
        <taxon>Ecdysozoa</taxon>
        <taxon>Arthropoda</taxon>
        <taxon>Chelicerata</taxon>
        <taxon>Arachnida</taxon>
        <taxon>Araneae</taxon>
        <taxon>Araneomorphae</taxon>
        <taxon>Entelegynae</taxon>
        <taxon>Araneoidea</taxon>
        <taxon>Araneidae</taxon>
        <taxon>Araneus</taxon>
    </lineage>
</organism>
<dbReference type="Gene3D" id="3.30.420.10">
    <property type="entry name" value="Ribonuclease H-like superfamily/Ribonuclease H"/>
    <property type="match status" value="1"/>
</dbReference>
<feature type="chain" id="PRO_5021480899" description="RNase H type-1 domain-containing protein" evidence="1">
    <location>
        <begin position="23"/>
        <end position="119"/>
    </location>
</feature>
<evidence type="ECO:0000259" key="2">
    <source>
        <dbReference type="PROSITE" id="PS50879"/>
    </source>
</evidence>
<dbReference type="Proteomes" id="UP000499080">
    <property type="component" value="Unassembled WGS sequence"/>
</dbReference>